<evidence type="ECO:0000313" key="5">
    <source>
        <dbReference type="Proteomes" id="UP000622405"/>
    </source>
</evidence>
<comment type="caution">
    <text evidence="4">The sequence shown here is derived from an EMBL/GenBank/DDBJ whole genome shotgun (WGS) entry which is preliminary data.</text>
</comment>
<name>A0ABR6YUT2_9FIRM</name>
<dbReference type="SUPFAM" id="SSF53686">
    <property type="entry name" value="Tryptophan synthase beta subunit-like PLP-dependent enzymes"/>
    <property type="match status" value="1"/>
</dbReference>
<dbReference type="Proteomes" id="UP000622405">
    <property type="component" value="Unassembled WGS sequence"/>
</dbReference>
<dbReference type="InterPro" id="IPR001926">
    <property type="entry name" value="TrpB-like_PALP"/>
</dbReference>
<dbReference type="CDD" id="cd00640">
    <property type="entry name" value="Trp-synth-beta_II"/>
    <property type="match status" value="1"/>
</dbReference>
<accession>A0ABR6YUT2</accession>
<dbReference type="InterPro" id="IPR036052">
    <property type="entry name" value="TrpB-like_PALP_sf"/>
</dbReference>
<dbReference type="Gene3D" id="3.40.50.1100">
    <property type="match status" value="3"/>
</dbReference>
<keyword evidence="5" id="KW-1185">Reference proteome</keyword>
<evidence type="ECO:0000256" key="1">
    <source>
        <dbReference type="ARBA" id="ARBA00001933"/>
    </source>
</evidence>
<feature type="domain" description="Tryptophan synthase beta chain-like PALP" evidence="3">
    <location>
        <begin position="42"/>
        <end position="356"/>
    </location>
</feature>
<evidence type="ECO:0000256" key="2">
    <source>
        <dbReference type="ARBA" id="ARBA00022898"/>
    </source>
</evidence>
<gene>
    <name evidence="4" type="ORF">GH811_04860</name>
</gene>
<reference evidence="4 5" key="1">
    <citation type="journal article" date="2020" name="mSystems">
        <title>Defining Genomic and Predicted Metabolic Features of the Acetobacterium Genus.</title>
        <authorList>
            <person name="Ross D.E."/>
            <person name="Marshall C.W."/>
            <person name="Gulliver D."/>
            <person name="May H.D."/>
            <person name="Norman R.S."/>
        </authorList>
    </citation>
    <scope>NUCLEOTIDE SEQUENCE [LARGE SCALE GENOMIC DNA]</scope>
    <source>
        <strain evidence="4 5">DSM 4132</strain>
    </source>
</reference>
<dbReference type="PANTHER" id="PTHR42937">
    <property type="match status" value="1"/>
</dbReference>
<comment type="cofactor">
    <cofactor evidence="1">
        <name>pyridoxal 5'-phosphate</name>
        <dbReference type="ChEBI" id="CHEBI:597326"/>
    </cofactor>
</comment>
<sequence length="402" mass="42922">MKSPIAIIPSQTDHQNIKPDLTPLLAPATVAAVRRFHQSLPDYQPTPLVSLPGLAQKLGVGAIFIKDESHRFGLNAFKGLGASYAMATIIARQINADEADLHYAFLTAPAVRQQVKELVFITATDGNHGKGVAWAAALFGCRAIVLMPRGTQACRAEAIRAINDTQVEITDLNYDDAVRRAAQLAAEHGYLLIQDTGLAGYEEIPNAITQGYTTMAAEAVEQLQDRGIAKPSHVFLQAGVGSMAGGVLGYLTHYYDHNPPLTTIVEPDTVACIYQSVQQGQGQPLAIGGNPETIMAGLNCGEPNPLTWPILRDYASFYARCPDWVTELGMQTLAHPEAADPAVVSGESGAVGLGLLLSLCTDPNLTALKHQLQLDSDSTILLFSTEGNTDPVGYDAIVKQSL</sequence>
<evidence type="ECO:0000313" key="4">
    <source>
        <dbReference type="EMBL" id="MBC3898943.1"/>
    </source>
</evidence>
<organism evidence="4 5">
    <name type="scientific">Acetobacterium malicum</name>
    <dbReference type="NCBI Taxonomy" id="52692"/>
    <lineage>
        <taxon>Bacteria</taxon>
        <taxon>Bacillati</taxon>
        <taxon>Bacillota</taxon>
        <taxon>Clostridia</taxon>
        <taxon>Eubacteriales</taxon>
        <taxon>Eubacteriaceae</taxon>
        <taxon>Acetobacterium</taxon>
    </lineage>
</organism>
<protein>
    <submittedName>
        <fullName evidence="4">Diaminopropionate ammonia-lyase</fullName>
        <ecNumber evidence="4">4.3.1.15</ecNumber>
    </submittedName>
</protein>
<dbReference type="NCBIfam" id="NF006058">
    <property type="entry name" value="PRK08206.1"/>
    <property type="match status" value="1"/>
</dbReference>
<dbReference type="PANTHER" id="PTHR42937:SF1">
    <property type="entry name" value="DIAMINOPROPIONATE AMMONIA-LYASE"/>
    <property type="match status" value="1"/>
</dbReference>
<dbReference type="GO" id="GO:0008838">
    <property type="term" value="F:diaminopropionate ammonia-lyase activity"/>
    <property type="evidence" value="ECO:0007669"/>
    <property type="project" value="UniProtKB-EC"/>
</dbReference>
<keyword evidence="4" id="KW-0456">Lyase</keyword>
<evidence type="ECO:0000259" key="3">
    <source>
        <dbReference type="Pfam" id="PF00291"/>
    </source>
</evidence>
<proteinExistence type="predicted"/>
<keyword evidence="2" id="KW-0663">Pyridoxal phosphate</keyword>
<dbReference type="RefSeq" id="WP_186893530.1">
    <property type="nucleotide sequence ID" value="NZ_WJBE01000003.1"/>
</dbReference>
<dbReference type="InterPro" id="IPR010081">
    <property type="entry name" value="DiNH2opropionate_NH3_lyase"/>
</dbReference>
<dbReference type="Pfam" id="PF00291">
    <property type="entry name" value="PALP"/>
    <property type="match status" value="1"/>
</dbReference>
<dbReference type="EC" id="4.3.1.15" evidence="4"/>
<dbReference type="NCBIfam" id="TIGR01747">
    <property type="entry name" value="diampropi_NH3ly"/>
    <property type="match status" value="1"/>
</dbReference>
<dbReference type="EMBL" id="WJBE01000003">
    <property type="protein sequence ID" value="MBC3898943.1"/>
    <property type="molecule type" value="Genomic_DNA"/>
</dbReference>